<dbReference type="PANTHER" id="PTHR12203:SF35">
    <property type="entry name" value="PROTEIN O-GLUCOSYLTRANSFERASE 1"/>
    <property type="match status" value="1"/>
</dbReference>
<evidence type="ECO:0000256" key="1">
    <source>
        <dbReference type="ARBA" id="ARBA00010118"/>
    </source>
</evidence>
<evidence type="ECO:0000313" key="4">
    <source>
        <dbReference type="EMBL" id="PSC76044.1"/>
    </source>
</evidence>
<evidence type="ECO:0000256" key="2">
    <source>
        <dbReference type="ARBA" id="ARBA00022679"/>
    </source>
</evidence>
<protein>
    <submittedName>
        <fullName evidence="4">KDEL motif-containing 1</fullName>
    </submittedName>
</protein>
<dbReference type="InterPro" id="IPR051091">
    <property type="entry name" value="O-Glucosyltr/Glycosyltrsf_90"/>
</dbReference>
<dbReference type="Pfam" id="PF05686">
    <property type="entry name" value="Glyco_transf_90"/>
    <property type="match status" value="1"/>
</dbReference>
<dbReference type="PANTHER" id="PTHR12203">
    <property type="entry name" value="KDEL LYS-ASP-GLU-LEU CONTAINING - RELATED"/>
    <property type="match status" value="1"/>
</dbReference>
<accession>A0A2P6VPL0</accession>
<proteinExistence type="inferred from homology"/>
<dbReference type="OrthoDB" id="506599at2759"/>
<evidence type="ECO:0000313" key="5">
    <source>
        <dbReference type="Proteomes" id="UP000239649"/>
    </source>
</evidence>
<reference evidence="4 5" key="1">
    <citation type="journal article" date="2018" name="Plant J.">
        <title>Genome sequences of Chlorella sorokiniana UTEX 1602 and Micractinium conductrix SAG 241.80: implications to maltose excretion by a green alga.</title>
        <authorList>
            <person name="Arriola M.B."/>
            <person name="Velmurugan N."/>
            <person name="Zhang Y."/>
            <person name="Plunkett M.H."/>
            <person name="Hondzo H."/>
            <person name="Barney B.M."/>
        </authorList>
    </citation>
    <scope>NUCLEOTIDE SEQUENCE [LARGE SCALE GENOMIC DNA]</scope>
    <source>
        <strain evidence="4 5">SAG 241.80</strain>
    </source>
</reference>
<comment type="caution">
    <text evidence="4">The sequence shown here is derived from an EMBL/GenBank/DDBJ whole genome shotgun (WGS) entry which is preliminary data.</text>
</comment>
<dbReference type="GO" id="GO:0016740">
    <property type="term" value="F:transferase activity"/>
    <property type="evidence" value="ECO:0007669"/>
    <property type="project" value="UniProtKB-KW"/>
</dbReference>
<dbReference type="EMBL" id="LHPF02000001">
    <property type="protein sequence ID" value="PSC76044.1"/>
    <property type="molecule type" value="Genomic_DNA"/>
</dbReference>
<dbReference type="SMART" id="SM00672">
    <property type="entry name" value="CAP10"/>
    <property type="match status" value="1"/>
</dbReference>
<keyword evidence="5" id="KW-1185">Reference proteome</keyword>
<sequence>MNQSKAENDEFTMLRTLPDGFMNLEDQRKKYRYTLHVDGIGCSNRLQKQMASDILIIKNDSVMMEFFYAALRPWVHYVPTGYNGRAEVSTIVQYLRTKDDMARAIAGEARRFAHTHLVEEGRLCYLKVLFEEMKQLMQYESKPDDFPVKISYDEEVKEYKESGTLHISGIA</sequence>
<name>A0A2P6VPL0_9CHLO</name>
<comment type="similarity">
    <text evidence="1">Belongs to the glycosyltransferase 90 family.</text>
</comment>
<gene>
    <name evidence="4" type="primary">g848</name>
    <name evidence="4" type="ORF">C2E20_0848</name>
</gene>
<organism evidence="4 5">
    <name type="scientific">Micractinium conductrix</name>
    <dbReference type="NCBI Taxonomy" id="554055"/>
    <lineage>
        <taxon>Eukaryota</taxon>
        <taxon>Viridiplantae</taxon>
        <taxon>Chlorophyta</taxon>
        <taxon>core chlorophytes</taxon>
        <taxon>Trebouxiophyceae</taxon>
        <taxon>Chlorellales</taxon>
        <taxon>Chlorellaceae</taxon>
        <taxon>Chlorella clade</taxon>
        <taxon>Micractinium</taxon>
    </lineage>
</organism>
<dbReference type="AlphaFoldDB" id="A0A2P6VPL0"/>
<evidence type="ECO:0000259" key="3">
    <source>
        <dbReference type="SMART" id="SM00672"/>
    </source>
</evidence>
<dbReference type="InterPro" id="IPR006598">
    <property type="entry name" value="CAP10"/>
</dbReference>
<dbReference type="Proteomes" id="UP000239649">
    <property type="component" value="Unassembled WGS sequence"/>
</dbReference>
<feature type="domain" description="Glycosyl transferase CAP10" evidence="3">
    <location>
        <begin position="4"/>
        <end position="140"/>
    </location>
</feature>
<keyword evidence="2" id="KW-0808">Transferase</keyword>